<reference evidence="1" key="1">
    <citation type="submission" date="2023-03" db="EMBL/GenBank/DDBJ databases">
        <title>Chromosome-level genomes of two armyworms, Mythimna separata and Mythimna loreyi, provide insights into the biosynthesis and reception of sex pheromones.</title>
        <authorList>
            <person name="Zhao H."/>
        </authorList>
    </citation>
    <scope>NUCLEOTIDE SEQUENCE</scope>
    <source>
        <strain evidence="1">BeijingLab</strain>
    </source>
</reference>
<accession>A0ACC2QJ93</accession>
<protein>
    <submittedName>
        <fullName evidence="1">Uncharacterized protein</fullName>
    </submittedName>
</protein>
<dbReference type="Proteomes" id="UP001231649">
    <property type="component" value="Chromosome 13"/>
</dbReference>
<evidence type="ECO:0000313" key="1">
    <source>
        <dbReference type="EMBL" id="KAJ8718678.1"/>
    </source>
</evidence>
<comment type="caution">
    <text evidence="1">The sequence shown here is derived from an EMBL/GenBank/DDBJ whole genome shotgun (WGS) entry which is preliminary data.</text>
</comment>
<sequence>MAPTHLLVTRAGPCYGIGKTPITVSELSLSTQIYNSLLSGEFNVSEDIANGWKVKLSGAISMFQATMQKCVDIRNMDSCDFFRSFFVVKNGCSGEDEEQQETYSNMLYHYAHPRLECPIKAGRYKLIDYPFFTEDNYLVVPESKISSSVFGYTFRLDGITKKRRQIFCVEALLQLMYTRKHNWVEDTHIRNFKETTVTTPSTPAIVSREGEE</sequence>
<organism evidence="1 2">
    <name type="scientific">Mythimna loreyi</name>
    <dbReference type="NCBI Taxonomy" id="667449"/>
    <lineage>
        <taxon>Eukaryota</taxon>
        <taxon>Metazoa</taxon>
        <taxon>Ecdysozoa</taxon>
        <taxon>Arthropoda</taxon>
        <taxon>Hexapoda</taxon>
        <taxon>Insecta</taxon>
        <taxon>Pterygota</taxon>
        <taxon>Neoptera</taxon>
        <taxon>Endopterygota</taxon>
        <taxon>Lepidoptera</taxon>
        <taxon>Glossata</taxon>
        <taxon>Ditrysia</taxon>
        <taxon>Noctuoidea</taxon>
        <taxon>Noctuidae</taxon>
        <taxon>Noctuinae</taxon>
        <taxon>Hadenini</taxon>
        <taxon>Mythimna</taxon>
    </lineage>
</organism>
<name>A0ACC2QJ93_9NEOP</name>
<gene>
    <name evidence="1" type="ORF">PYW08_002915</name>
</gene>
<dbReference type="EMBL" id="CM056789">
    <property type="protein sequence ID" value="KAJ8718678.1"/>
    <property type="molecule type" value="Genomic_DNA"/>
</dbReference>
<proteinExistence type="predicted"/>
<evidence type="ECO:0000313" key="2">
    <source>
        <dbReference type="Proteomes" id="UP001231649"/>
    </source>
</evidence>
<keyword evidence="2" id="KW-1185">Reference proteome</keyword>